<comment type="caution">
    <text evidence="1">The sequence shown here is derived from an EMBL/GenBank/DDBJ whole genome shotgun (WGS) entry which is preliminary data.</text>
</comment>
<proteinExistence type="predicted"/>
<dbReference type="EMBL" id="MSFK01000057">
    <property type="protein sequence ID" value="PWY65641.1"/>
    <property type="molecule type" value="Genomic_DNA"/>
</dbReference>
<evidence type="ECO:0000313" key="2">
    <source>
        <dbReference type="Proteomes" id="UP000246702"/>
    </source>
</evidence>
<reference evidence="1 2" key="1">
    <citation type="submission" date="2016-12" db="EMBL/GenBank/DDBJ databases">
        <title>The genomes of Aspergillus section Nigri reveals drivers in fungal speciation.</title>
        <authorList>
            <consortium name="DOE Joint Genome Institute"/>
            <person name="Vesth T.C."/>
            <person name="Nybo J."/>
            <person name="Theobald S."/>
            <person name="Brandl J."/>
            <person name="Frisvad J.C."/>
            <person name="Nielsen K.F."/>
            <person name="Lyhne E.K."/>
            <person name="Kogle M.E."/>
            <person name="Kuo A."/>
            <person name="Riley R."/>
            <person name="Clum A."/>
            <person name="Nolan M."/>
            <person name="Lipzen A."/>
            <person name="Salamov A."/>
            <person name="Henrissat B."/>
            <person name="Wiebenga A."/>
            <person name="De Vries R.P."/>
            <person name="Grigoriev I.V."/>
            <person name="Mortensen U.H."/>
            <person name="Andersen M.R."/>
            <person name="Baker S.E."/>
        </authorList>
    </citation>
    <scope>NUCLEOTIDE SEQUENCE [LARGE SCALE GENOMIC DNA]</scope>
    <source>
        <strain evidence="1 2">CBS 115572</strain>
    </source>
</reference>
<name>A0A317UW67_9EURO</name>
<protein>
    <submittedName>
        <fullName evidence="1">Uncharacterized protein</fullName>
    </submittedName>
</protein>
<dbReference type="RefSeq" id="XP_025461477.1">
    <property type="nucleotide sequence ID" value="XM_025607020.1"/>
</dbReference>
<keyword evidence="2" id="KW-1185">Reference proteome</keyword>
<sequence>MLFSQSLLYWYAYRIDIMANDPATRVIAVGCDGTGPGNTCYFDEFLRYIQKTGKKTKAWTGSTTVGEDLTPNVLATAEELATGGVAKTPSRYSNTADVTKLCKALKNKGPVNYDTLMTTVVDSIQSSRAKVASSTEVNIDTELNGAREALTITHKARVADNAAAIIKGANQILKGRGIKWVRKTDGPTNALITC</sequence>
<accession>A0A317UW67</accession>
<dbReference type="GeneID" id="37109163"/>
<dbReference type="OrthoDB" id="4794019at2759"/>
<gene>
    <name evidence="1" type="ORF">BO94DRAFT_338998</name>
</gene>
<dbReference type="Proteomes" id="UP000246702">
    <property type="component" value="Unassembled WGS sequence"/>
</dbReference>
<organism evidence="1 2">
    <name type="scientific">Aspergillus sclerotioniger CBS 115572</name>
    <dbReference type="NCBI Taxonomy" id="1450535"/>
    <lineage>
        <taxon>Eukaryota</taxon>
        <taxon>Fungi</taxon>
        <taxon>Dikarya</taxon>
        <taxon>Ascomycota</taxon>
        <taxon>Pezizomycotina</taxon>
        <taxon>Eurotiomycetes</taxon>
        <taxon>Eurotiomycetidae</taxon>
        <taxon>Eurotiales</taxon>
        <taxon>Aspergillaceae</taxon>
        <taxon>Aspergillus</taxon>
        <taxon>Aspergillus subgen. Circumdati</taxon>
    </lineage>
</organism>
<dbReference type="AlphaFoldDB" id="A0A317UW67"/>
<evidence type="ECO:0000313" key="1">
    <source>
        <dbReference type="EMBL" id="PWY65641.1"/>
    </source>
</evidence>